<protein>
    <submittedName>
        <fullName evidence="1">Uncharacterized protein</fullName>
    </submittedName>
</protein>
<evidence type="ECO:0000313" key="2">
    <source>
        <dbReference type="Proteomes" id="UP001597322"/>
    </source>
</evidence>
<accession>A0ABW4M7J4</accession>
<evidence type="ECO:0000313" key="1">
    <source>
        <dbReference type="EMBL" id="MFD1747412.1"/>
    </source>
</evidence>
<reference evidence="2" key="1">
    <citation type="journal article" date="2019" name="Int. J. Syst. Evol. Microbiol.">
        <title>The Global Catalogue of Microorganisms (GCM) 10K type strain sequencing project: providing services to taxonomists for standard genome sequencing and annotation.</title>
        <authorList>
            <consortium name="The Broad Institute Genomics Platform"/>
            <consortium name="The Broad Institute Genome Sequencing Center for Infectious Disease"/>
            <person name="Wu L."/>
            <person name="Ma J."/>
        </authorList>
    </citation>
    <scope>NUCLEOTIDE SEQUENCE [LARGE SCALE GENOMIC DNA]</scope>
    <source>
        <strain evidence="2">CG52</strain>
    </source>
</reference>
<name>A0ABW4M7J4_9HYPH</name>
<comment type="caution">
    <text evidence="1">The sequence shown here is derived from an EMBL/GenBank/DDBJ whole genome shotgun (WGS) entry which is preliminary data.</text>
</comment>
<sequence length="72" mass="7758">MTHTGRAEHVPQGTKNPAVKCLDALEADGALSADEKAVIRRLIDYRNSAGREIHELVADITSERSVAPNGSF</sequence>
<dbReference type="RefSeq" id="WP_377404657.1">
    <property type="nucleotide sequence ID" value="NZ_JBHUEQ010000039.1"/>
</dbReference>
<organism evidence="1 2">
    <name type="scientific">Rhizobium helianthi</name>
    <dbReference type="NCBI Taxonomy" id="1132695"/>
    <lineage>
        <taxon>Bacteria</taxon>
        <taxon>Pseudomonadati</taxon>
        <taxon>Pseudomonadota</taxon>
        <taxon>Alphaproteobacteria</taxon>
        <taxon>Hyphomicrobiales</taxon>
        <taxon>Rhizobiaceae</taxon>
        <taxon>Rhizobium/Agrobacterium group</taxon>
        <taxon>Rhizobium</taxon>
    </lineage>
</organism>
<dbReference type="EMBL" id="JBHUEQ010000039">
    <property type="protein sequence ID" value="MFD1747412.1"/>
    <property type="molecule type" value="Genomic_DNA"/>
</dbReference>
<keyword evidence="2" id="KW-1185">Reference proteome</keyword>
<dbReference type="Proteomes" id="UP001597322">
    <property type="component" value="Unassembled WGS sequence"/>
</dbReference>
<gene>
    <name evidence="1" type="ORF">ACFSE1_18235</name>
</gene>
<proteinExistence type="predicted"/>